<dbReference type="Pfam" id="PF22124">
    <property type="entry name" value="Glyco_hydro_95_cat"/>
    <property type="match status" value="1"/>
</dbReference>
<evidence type="ECO:0000313" key="4">
    <source>
        <dbReference type="EMBL" id="NUU59349.1"/>
    </source>
</evidence>
<dbReference type="PIRSF" id="PIRSF007663">
    <property type="entry name" value="UCP007663"/>
    <property type="match status" value="1"/>
</dbReference>
<accession>A0A850EI28</accession>
<dbReference type="EMBL" id="JABWCS010000184">
    <property type="protein sequence ID" value="NUU59349.1"/>
    <property type="molecule type" value="Genomic_DNA"/>
</dbReference>
<comment type="caution">
    <text evidence="4">The sequence shown here is derived from an EMBL/GenBank/DDBJ whole genome shotgun (WGS) entry which is preliminary data.</text>
</comment>
<proteinExistence type="predicted"/>
<feature type="domain" description="Glycosyl hydrolase family 95 N-terminal" evidence="1">
    <location>
        <begin position="15"/>
        <end position="251"/>
    </location>
</feature>
<sequence>MSSASQVTGNDDLRLWFTTPGDRWENAIPVGNGRLGAMIYGDPVEERIALNEDSLWYGGPRNRNNPDAKANLAEVRGLLLRGEVEKAQELAVLSLSGVPESQRHYVPLGELALVFEHGREIANYSRQLNLADGIASVRYEVDGVGYEREIFVSHPDQVMVVRITANVPGAVSFKARLKRGSNNRYYDELVQADGHTLVMRGNEGGAGGVDFRTVVRVKAEGGGKAAIIGEHVVVEQADTVTLYLTAATSYRYSQPELQALKAADQAGGMEYVDLKERHTLDMEAVMGRVSIRLGAEVEGDQLQGDNLPTDIRLERIRSGAEDLGLIALYYQFGRYLLAASSRPGSLPATLQGIWNDQFLPPWDSKYTININTQMNYWIAESGNLADCHEPLFEMIERMRKPGRITAQEMYGCKGFVAHHNTDLWGDTAPQDHYIPATYWTMGAAWLCLHLWEHYQYGRDAAFLGRVYPILKEAAEFFEDYLTELPDGRMVTVPSVSPENTYLLPDGTAGILCAGPSMDSQILHELFSACIEAADLLEVDAAFAKRLHTLRERLPQPEIGKHGQLQEWLEDYEEAEPGHRHISHLFALHPGTRFSARETPEWMKAARVTLERRLAHGGGHTGWSRAWIINLWARLADGEKAWENVQALLAHSTLPNLLDNHPPFQIDGNFGGAAGISEMLLQSHAGELYLLPALPQAWAEGEVRGLRARGGYAVDIIWSQGQLNQAIIHAHSCGECVLRVPGDGDVEITCNGQQAAVTRDENGSVSWAVTADASYVVLPRH</sequence>
<dbReference type="Pfam" id="PF21307">
    <property type="entry name" value="Glyco_hydro_95_C"/>
    <property type="match status" value="1"/>
</dbReference>
<dbReference type="InterPro" id="IPR049053">
    <property type="entry name" value="AFCA-like_C"/>
</dbReference>
<protein>
    <submittedName>
        <fullName evidence="4">Glycoside hydrolase family 95 protein</fullName>
    </submittedName>
</protein>
<dbReference type="Proteomes" id="UP000564806">
    <property type="component" value="Unassembled WGS sequence"/>
</dbReference>
<dbReference type="PANTHER" id="PTHR31084:SF0">
    <property type="entry name" value="ALPHA-L-FUCOSIDASE 2"/>
    <property type="match status" value="1"/>
</dbReference>
<evidence type="ECO:0000259" key="1">
    <source>
        <dbReference type="Pfam" id="PF14498"/>
    </source>
</evidence>
<evidence type="ECO:0000259" key="2">
    <source>
        <dbReference type="Pfam" id="PF21307"/>
    </source>
</evidence>
<dbReference type="InterPro" id="IPR054363">
    <property type="entry name" value="GH95_cat"/>
</dbReference>
<dbReference type="InterPro" id="IPR012341">
    <property type="entry name" value="6hp_glycosidase-like_sf"/>
</dbReference>
<dbReference type="GO" id="GO:0004560">
    <property type="term" value="F:alpha-L-fucosidase activity"/>
    <property type="evidence" value="ECO:0007669"/>
    <property type="project" value="InterPro"/>
</dbReference>
<dbReference type="FunFam" id="1.50.10.10:FF:000028">
    <property type="entry name" value="Alpha-L-fucosidase 2"/>
    <property type="match status" value="1"/>
</dbReference>
<dbReference type="InterPro" id="IPR008928">
    <property type="entry name" value="6-hairpin_glycosidase_sf"/>
</dbReference>
<dbReference type="InterPro" id="IPR016518">
    <property type="entry name" value="Alpha-L-fucosidase"/>
</dbReference>
<dbReference type="Gene3D" id="1.50.10.10">
    <property type="match status" value="1"/>
</dbReference>
<keyword evidence="5" id="KW-1185">Reference proteome</keyword>
<evidence type="ECO:0000313" key="5">
    <source>
        <dbReference type="Proteomes" id="UP000564806"/>
    </source>
</evidence>
<reference evidence="4" key="1">
    <citation type="submission" date="2020-06" db="EMBL/GenBank/DDBJ databases">
        <title>Paenibacillus sp. nov., isolated from soil.</title>
        <authorList>
            <person name="Seo Y.L."/>
        </authorList>
    </citation>
    <scope>NUCLEOTIDE SEQUENCE [LARGE SCALE GENOMIC DNA]</scope>
    <source>
        <strain evidence="4">JW14</strain>
    </source>
</reference>
<dbReference type="GO" id="GO:0005975">
    <property type="term" value="P:carbohydrate metabolic process"/>
    <property type="evidence" value="ECO:0007669"/>
    <property type="project" value="InterPro"/>
</dbReference>
<dbReference type="PANTHER" id="PTHR31084">
    <property type="entry name" value="ALPHA-L-FUCOSIDASE 2"/>
    <property type="match status" value="1"/>
</dbReference>
<gene>
    <name evidence="4" type="ORF">HPT30_03150</name>
</gene>
<feature type="domain" description="Alpha fucosidase A-like C-terminal" evidence="2">
    <location>
        <begin position="681"/>
        <end position="776"/>
    </location>
</feature>
<dbReference type="SUPFAM" id="SSF48208">
    <property type="entry name" value="Six-hairpin glycosidases"/>
    <property type="match status" value="1"/>
</dbReference>
<dbReference type="Pfam" id="PF14498">
    <property type="entry name" value="Glyco_hyd_65N_2"/>
    <property type="match status" value="1"/>
</dbReference>
<evidence type="ECO:0000259" key="3">
    <source>
        <dbReference type="Pfam" id="PF22124"/>
    </source>
</evidence>
<dbReference type="RefSeq" id="WP_175370040.1">
    <property type="nucleotide sequence ID" value="NZ_JABWCS010000184.1"/>
</dbReference>
<name>A0A850EI28_9BACL</name>
<keyword evidence="4" id="KW-0378">Hydrolase</keyword>
<organism evidence="4 5">
    <name type="scientific">Paenibacillus agri</name>
    <dbReference type="NCBI Taxonomy" id="2744309"/>
    <lineage>
        <taxon>Bacteria</taxon>
        <taxon>Bacillati</taxon>
        <taxon>Bacillota</taxon>
        <taxon>Bacilli</taxon>
        <taxon>Bacillales</taxon>
        <taxon>Paenibacillaceae</taxon>
        <taxon>Paenibacillus</taxon>
    </lineage>
</organism>
<feature type="domain" description="Glycosyl hydrolase family 95 catalytic" evidence="3">
    <location>
        <begin position="271"/>
        <end position="679"/>
    </location>
</feature>
<dbReference type="InterPro" id="IPR027414">
    <property type="entry name" value="GH95_N_dom"/>
</dbReference>
<dbReference type="AlphaFoldDB" id="A0A850EI28"/>